<dbReference type="PANTHER" id="PTHR43372">
    <property type="entry name" value="FATTY-ACID AMIDE HYDROLASE"/>
    <property type="match status" value="1"/>
</dbReference>
<dbReference type="EnsemblMetazoa" id="MESCA003467-RA">
    <property type="protein sequence ID" value="MESCA003467-PA"/>
    <property type="gene ID" value="MESCA003467"/>
</dbReference>
<evidence type="ECO:0000313" key="2">
    <source>
        <dbReference type="Proteomes" id="UP000015102"/>
    </source>
</evidence>
<reference evidence="2" key="1">
    <citation type="submission" date="2013-02" db="EMBL/GenBank/DDBJ databases">
        <authorList>
            <person name="Hughes D."/>
        </authorList>
    </citation>
    <scope>NUCLEOTIDE SEQUENCE</scope>
    <source>
        <strain>Durham</strain>
        <strain evidence="2">NC isolate 2 -- Noor lab</strain>
    </source>
</reference>
<dbReference type="InterPro" id="IPR052739">
    <property type="entry name" value="FAAH2"/>
</dbReference>
<sequence>MDNDGPSGMMRPLSRDLHAAINRVANDFNAKRVNIRKMKWSLDISLSAMLTMENIETIYHKTEEGEKPKTICTETVKYFCGCSDSILPSVIFGHLQNFMKIIPNSRHKQLATIIEALKTEFRQLLGTDGILPAAFTQFNVFPSTIWLSFMSFEGMPNWFIDWKSSSLV</sequence>
<reference evidence="1" key="2">
    <citation type="submission" date="2015-06" db="UniProtKB">
        <authorList>
            <consortium name="EnsemblMetazoa"/>
        </authorList>
    </citation>
    <scope>IDENTIFICATION</scope>
</reference>
<dbReference type="PANTHER" id="PTHR43372:SF2">
    <property type="entry name" value="IP13792P"/>
    <property type="match status" value="1"/>
</dbReference>
<proteinExistence type="predicted"/>
<accession>T1GJ27</accession>
<evidence type="ECO:0000313" key="1">
    <source>
        <dbReference type="EnsemblMetazoa" id="MESCA003467-PA"/>
    </source>
</evidence>
<dbReference type="GO" id="GO:0012505">
    <property type="term" value="C:endomembrane system"/>
    <property type="evidence" value="ECO:0007669"/>
    <property type="project" value="TreeGrafter"/>
</dbReference>
<dbReference type="AlphaFoldDB" id="T1GJ27"/>
<name>T1GJ27_MEGSC</name>
<dbReference type="EMBL" id="CAQQ02390709">
    <property type="status" value="NOT_ANNOTATED_CDS"/>
    <property type="molecule type" value="Genomic_DNA"/>
</dbReference>
<dbReference type="STRING" id="36166.T1GJ27"/>
<dbReference type="HOGENOM" id="CLU_1588350_0_0_1"/>
<organism evidence="1 2">
    <name type="scientific">Megaselia scalaris</name>
    <name type="common">Humpbacked fly</name>
    <name type="synonym">Phora scalaris</name>
    <dbReference type="NCBI Taxonomy" id="36166"/>
    <lineage>
        <taxon>Eukaryota</taxon>
        <taxon>Metazoa</taxon>
        <taxon>Ecdysozoa</taxon>
        <taxon>Arthropoda</taxon>
        <taxon>Hexapoda</taxon>
        <taxon>Insecta</taxon>
        <taxon>Pterygota</taxon>
        <taxon>Neoptera</taxon>
        <taxon>Endopterygota</taxon>
        <taxon>Diptera</taxon>
        <taxon>Brachycera</taxon>
        <taxon>Muscomorpha</taxon>
        <taxon>Platypezoidea</taxon>
        <taxon>Phoridae</taxon>
        <taxon>Megaseliini</taxon>
        <taxon>Megaselia</taxon>
    </lineage>
</organism>
<protein>
    <submittedName>
        <fullName evidence="1">Uncharacterized protein</fullName>
    </submittedName>
</protein>
<dbReference type="Proteomes" id="UP000015102">
    <property type="component" value="Unassembled WGS sequence"/>
</dbReference>
<dbReference type="EMBL" id="CAQQ02390708">
    <property type="status" value="NOT_ANNOTATED_CDS"/>
    <property type="molecule type" value="Genomic_DNA"/>
</dbReference>
<keyword evidence="2" id="KW-1185">Reference proteome</keyword>